<dbReference type="EMBL" id="JBEGIE010000099">
    <property type="protein sequence ID" value="MEV4914861.1"/>
    <property type="molecule type" value="Genomic_DNA"/>
</dbReference>
<organism evidence="3 4">
    <name type="scientific">Bacillus proteolyticus</name>
    <dbReference type="NCBI Taxonomy" id="2026192"/>
    <lineage>
        <taxon>Bacteria</taxon>
        <taxon>Bacillati</taxon>
        <taxon>Bacillota</taxon>
        <taxon>Bacilli</taxon>
        <taxon>Bacillales</taxon>
        <taxon>Bacillaceae</taxon>
        <taxon>Bacillus</taxon>
        <taxon>Bacillus cereus group</taxon>
    </lineage>
</organism>
<evidence type="ECO:0000259" key="2">
    <source>
        <dbReference type="Pfam" id="PF13518"/>
    </source>
</evidence>
<dbReference type="InterPro" id="IPR002514">
    <property type="entry name" value="Transposase_8"/>
</dbReference>
<dbReference type="InterPro" id="IPR036388">
    <property type="entry name" value="WH-like_DNA-bd_sf"/>
</dbReference>
<proteinExistence type="inferred from homology"/>
<dbReference type="InterPro" id="IPR055247">
    <property type="entry name" value="InsJ-like_HTH"/>
</dbReference>
<dbReference type="Proteomes" id="UP001552502">
    <property type="component" value="Unassembled WGS sequence"/>
</dbReference>
<feature type="non-terminal residue" evidence="3">
    <location>
        <position position="105"/>
    </location>
</feature>
<dbReference type="PANTHER" id="PTHR33795:SF1">
    <property type="entry name" value="INSERTION ELEMENT IS150 PROTEIN INSJ"/>
    <property type="match status" value="1"/>
</dbReference>
<reference evidence="3 4" key="1">
    <citation type="journal article" date="2023" name="Proc. Natl. Acad. Sci. U.S.A.">
        <title>Bacterial tolerance to host-exuded specialized metabolites structures the maize root microbiome.</title>
        <authorList>
            <person name="Thoenen L."/>
            <person name="Giroud C."/>
            <person name="Kreuzer M."/>
            <person name="Waelchli J."/>
            <person name="Gfeller V."/>
            <person name="Deslandes-Herold G."/>
            <person name="Mateo P."/>
            <person name="Robert C.A.M."/>
            <person name="Ahrens C.H."/>
            <person name="Rubio-Somoza I."/>
            <person name="Bruggmann R."/>
            <person name="Erb M."/>
            <person name="Schlaeppi K."/>
        </authorList>
    </citation>
    <scope>NUCLEOTIDE SEQUENCE [LARGE SCALE GENOMIC DNA]</scope>
    <source>
        <strain evidence="3 4">LBA1-1-1.1</strain>
    </source>
</reference>
<protein>
    <submittedName>
        <fullName evidence="3">Transposase</fullName>
    </submittedName>
</protein>
<dbReference type="InterPro" id="IPR010921">
    <property type="entry name" value="Trp_repressor/repl_initiator"/>
</dbReference>
<sequence length="105" mass="12282">MGKFSPKEKLQIVKQYFNGVDGGKRIAKSLGIHSSVIYQWVKQYEAFWEKAFEKRYTTYSLQYKLDVLNYMDTQGTSIRETAAIFNISSHEVLRRWKVAYDSNGV</sequence>
<dbReference type="Gene3D" id="1.10.10.60">
    <property type="entry name" value="Homeodomain-like"/>
    <property type="match status" value="1"/>
</dbReference>
<name>A0ABV3IKF9_9BACI</name>
<feature type="domain" description="Insertion element IS150 protein InsJ-like helix-turn-helix" evidence="2">
    <location>
        <begin position="64"/>
        <end position="104"/>
    </location>
</feature>
<accession>A0ABV3IKF9</accession>
<gene>
    <name evidence="3" type="ORF">MRBLBA1_005894</name>
</gene>
<dbReference type="InterPro" id="IPR009057">
    <property type="entry name" value="Homeodomain-like_sf"/>
</dbReference>
<keyword evidence="4" id="KW-1185">Reference proteome</keyword>
<comment type="caution">
    <text evidence="3">The sequence shown here is derived from an EMBL/GenBank/DDBJ whole genome shotgun (WGS) entry which is preliminary data.</text>
</comment>
<dbReference type="Gene3D" id="1.10.10.10">
    <property type="entry name" value="Winged helix-like DNA-binding domain superfamily/Winged helix DNA-binding domain"/>
    <property type="match status" value="1"/>
</dbReference>
<dbReference type="Pfam" id="PF13518">
    <property type="entry name" value="HTH_28"/>
    <property type="match status" value="1"/>
</dbReference>
<evidence type="ECO:0000313" key="4">
    <source>
        <dbReference type="Proteomes" id="UP001552502"/>
    </source>
</evidence>
<dbReference type="SUPFAM" id="SSF46689">
    <property type="entry name" value="Homeodomain-like"/>
    <property type="match status" value="1"/>
</dbReference>
<dbReference type="InterPro" id="IPR052057">
    <property type="entry name" value="IS150/IS1296_orfA-like"/>
</dbReference>
<dbReference type="PANTHER" id="PTHR33795">
    <property type="entry name" value="INSERTION ELEMENT IS150 PROTEIN INSJ"/>
    <property type="match status" value="1"/>
</dbReference>
<comment type="similarity">
    <text evidence="1">Belongs to the IS150/IS1296 orfA family.</text>
</comment>
<evidence type="ECO:0000256" key="1">
    <source>
        <dbReference type="ARBA" id="ARBA00038232"/>
    </source>
</evidence>
<evidence type="ECO:0000313" key="3">
    <source>
        <dbReference type="EMBL" id="MEV4914861.1"/>
    </source>
</evidence>
<dbReference type="SUPFAM" id="SSF48295">
    <property type="entry name" value="TrpR-like"/>
    <property type="match status" value="1"/>
</dbReference>
<dbReference type="RefSeq" id="WP_363331860.1">
    <property type="nucleotide sequence ID" value="NZ_JBEGIE010000099.1"/>
</dbReference>
<dbReference type="Pfam" id="PF01527">
    <property type="entry name" value="HTH_Tnp_1"/>
    <property type="match status" value="1"/>
</dbReference>